<dbReference type="EMBL" id="BDQG01000001">
    <property type="protein sequence ID" value="GAW66717.1"/>
    <property type="molecule type" value="Genomic_DNA"/>
</dbReference>
<dbReference type="Gene3D" id="3.40.50.620">
    <property type="entry name" value="HUPs"/>
    <property type="match status" value="1"/>
</dbReference>
<dbReference type="NCBIfam" id="TIGR02433">
    <property type="entry name" value="lysidine_TilS_C"/>
    <property type="match status" value="1"/>
</dbReference>
<keyword evidence="4 8" id="KW-0819">tRNA processing</keyword>
<evidence type="ECO:0000256" key="8">
    <source>
        <dbReference type="HAMAP-Rule" id="MF_01161"/>
    </source>
</evidence>
<feature type="binding site" evidence="8">
    <location>
        <begin position="33"/>
        <end position="38"/>
    </location>
    <ligand>
        <name>ATP</name>
        <dbReference type="ChEBI" id="CHEBI:30616"/>
    </ligand>
</feature>
<sequence>MVIAFRSLLKTLVAKVRNLNLFHPGETVVVAVSGGADSVALLDIMSRLECGLHLVVAHLNHCLRGAESDADEAFVASLADNYHLPLVSQSCDVAGLARRERLSLEDAARRARYAFLEQTAAQYGATSIALAHHQDDQAETVLIRLLRGSGGAGLSAMAGASGEKLKRPLLQVSRMELEQYSKQRGLTFRTDSTNADTAILRNSIRHELIPFLRRYNPRVSERLAATAEILAGDEELLDGLTQASYHRLAASEDGEVRFQLEPLLKEPRALRLRLYRSALIELRGDLMRIGLAHLEAIDRLASSPRPNAEVKLPGSCRVWRCYDSLFFGHATAQPSLPWELVVSGEGRYPLPGGGVLLVERLARPQSLDTGSCWSAFLSPEAVPFPWLLRGFRPGDRFTPLGMSGAQKVKDAFINEKVPPELRRRIPLLLSAGEIAWVPGVRLGERARVTSCIDAVLRVEILEITP</sequence>
<evidence type="ECO:0000313" key="10">
    <source>
        <dbReference type="EMBL" id="GAW66717.1"/>
    </source>
</evidence>
<reference evidence="11" key="2">
    <citation type="submission" date="2017-05" db="EMBL/GenBank/DDBJ databases">
        <title>Draft genome sequence of Geobacter pelophilus, a iron(III)-reducing bacteria.</title>
        <authorList>
            <person name="Aoyagi T."/>
            <person name="Koike H."/>
            <person name="Morita T."/>
            <person name="Sato Y."/>
            <person name="Habe H."/>
            <person name="Hori T."/>
        </authorList>
    </citation>
    <scope>NUCLEOTIDE SEQUENCE [LARGE SCALE GENOMIC DNA]</scope>
    <source>
        <strain evidence="11">Drf2</strain>
    </source>
</reference>
<comment type="domain">
    <text evidence="8">The N-terminal region contains the highly conserved SGGXDS motif, predicted to be a P-loop motif involved in ATP binding.</text>
</comment>
<dbReference type="Proteomes" id="UP000194153">
    <property type="component" value="Unassembled WGS sequence"/>
</dbReference>
<protein>
    <recommendedName>
        <fullName evidence="8">tRNA(Ile)-lysidine synthase</fullName>
        <ecNumber evidence="8">6.3.4.19</ecNumber>
    </recommendedName>
    <alternativeName>
        <fullName evidence="8">tRNA(Ile)-2-lysyl-cytidine synthase</fullName>
    </alternativeName>
    <alternativeName>
        <fullName evidence="8">tRNA(Ile)-lysidine synthetase</fullName>
    </alternativeName>
</protein>
<dbReference type="EC" id="6.3.4.19" evidence="8"/>
<dbReference type="InterPro" id="IPR011063">
    <property type="entry name" value="TilS/TtcA_N"/>
</dbReference>
<keyword evidence="11" id="KW-1185">Reference proteome</keyword>
<dbReference type="CDD" id="cd01992">
    <property type="entry name" value="TilS_N"/>
    <property type="match status" value="1"/>
</dbReference>
<comment type="subcellular location">
    <subcellularLocation>
        <location evidence="1 8">Cytoplasm</location>
    </subcellularLocation>
</comment>
<feature type="domain" description="Lysidine-tRNA(Ile) synthetase C-terminal" evidence="9">
    <location>
        <begin position="386"/>
        <end position="458"/>
    </location>
</feature>
<evidence type="ECO:0000256" key="7">
    <source>
        <dbReference type="ARBA" id="ARBA00048539"/>
    </source>
</evidence>
<dbReference type="PANTHER" id="PTHR43033">
    <property type="entry name" value="TRNA(ILE)-LYSIDINE SYNTHASE-RELATED"/>
    <property type="match status" value="1"/>
</dbReference>
<name>A0ABQ0MIT6_9BACT</name>
<dbReference type="Pfam" id="PF11734">
    <property type="entry name" value="TilS_C"/>
    <property type="match status" value="1"/>
</dbReference>
<keyword evidence="6 8" id="KW-0067">ATP-binding</keyword>
<dbReference type="PANTHER" id="PTHR43033:SF1">
    <property type="entry name" value="TRNA(ILE)-LYSIDINE SYNTHASE-RELATED"/>
    <property type="match status" value="1"/>
</dbReference>
<evidence type="ECO:0000256" key="4">
    <source>
        <dbReference type="ARBA" id="ARBA00022694"/>
    </source>
</evidence>
<keyword evidence="2 8" id="KW-0963">Cytoplasm</keyword>
<evidence type="ECO:0000259" key="9">
    <source>
        <dbReference type="SMART" id="SM00977"/>
    </source>
</evidence>
<evidence type="ECO:0000256" key="5">
    <source>
        <dbReference type="ARBA" id="ARBA00022741"/>
    </source>
</evidence>
<organism evidence="10 11">
    <name type="scientific">Geoanaerobacter pelophilus</name>
    <dbReference type="NCBI Taxonomy" id="60036"/>
    <lineage>
        <taxon>Bacteria</taxon>
        <taxon>Pseudomonadati</taxon>
        <taxon>Thermodesulfobacteriota</taxon>
        <taxon>Desulfuromonadia</taxon>
        <taxon>Geobacterales</taxon>
        <taxon>Geobacteraceae</taxon>
        <taxon>Geoanaerobacter</taxon>
    </lineage>
</organism>
<dbReference type="InterPro" id="IPR012795">
    <property type="entry name" value="tRNA_Ile_lys_synt_N"/>
</dbReference>
<dbReference type="NCBIfam" id="TIGR02432">
    <property type="entry name" value="lysidine_TilS_N"/>
    <property type="match status" value="1"/>
</dbReference>
<dbReference type="SMART" id="SM00977">
    <property type="entry name" value="TilS_C"/>
    <property type="match status" value="1"/>
</dbReference>
<dbReference type="SUPFAM" id="SSF52402">
    <property type="entry name" value="Adenine nucleotide alpha hydrolases-like"/>
    <property type="match status" value="1"/>
</dbReference>
<evidence type="ECO:0000256" key="1">
    <source>
        <dbReference type="ARBA" id="ARBA00004496"/>
    </source>
</evidence>
<evidence type="ECO:0000256" key="2">
    <source>
        <dbReference type="ARBA" id="ARBA00022490"/>
    </source>
</evidence>
<dbReference type="SUPFAM" id="SSF82829">
    <property type="entry name" value="MesJ substrate recognition domain-like"/>
    <property type="match status" value="1"/>
</dbReference>
<accession>A0ABQ0MIT6</accession>
<comment type="similarity">
    <text evidence="8">Belongs to the tRNA(Ile)-lysidine synthase family.</text>
</comment>
<dbReference type="HAMAP" id="MF_01161">
    <property type="entry name" value="tRNA_Ile_lys_synt"/>
    <property type="match status" value="1"/>
</dbReference>
<reference evidence="10 11" key="1">
    <citation type="submission" date="2017-04" db="EMBL/GenBank/DDBJ databases">
        <authorList>
            <consortium name="Geobacter pelophilus Genome Sequencing"/>
            <person name="Aoyagi T."/>
            <person name="Koike H."/>
            <person name="Hori T."/>
        </authorList>
    </citation>
    <scope>NUCLEOTIDE SEQUENCE [LARGE SCALE GENOMIC DNA]</scope>
    <source>
        <strain evidence="10 11">Drf2</strain>
    </source>
</reference>
<comment type="catalytic activity">
    <reaction evidence="7 8">
        <text>cytidine(34) in tRNA(Ile2) + L-lysine + ATP = lysidine(34) in tRNA(Ile2) + AMP + diphosphate + H(+)</text>
        <dbReference type="Rhea" id="RHEA:43744"/>
        <dbReference type="Rhea" id="RHEA-COMP:10625"/>
        <dbReference type="Rhea" id="RHEA-COMP:10670"/>
        <dbReference type="ChEBI" id="CHEBI:15378"/>
        <dbReference type="ChEBI" id="CHEBI:30616"/>
        <dbReference type="ChEBI" id="CHEBI:32551"/>
        <dbReference type="ChEBI" id="CHEBI:33019"/>
        <dbReference type="ChEBI" id="CHEBI:82748"/>
        <dbReference type="ChEBI" id="CHEBI:83665"/>
        <dbReference type="ChEBI" id="CHEBI:456215"/>
        <dbReference type="EC" id="6.3.4.19"/>
    </reaction>
</comment>
<dbReference type="SUPFAM" id="SSF56037">
    <property type="entry name" value="PheT/TilS domain"/>
    <property type="match status" value="1"/>
</dbReference>
<evidence type="ECO:0000256" key="6">
    <source>
        <dbReference type="ARBA" id="ARBA00022840"/>
    </source>
</evidence>
<gene>
    <name evidence="8" type="primary">tilS</name>
    <name evidence="10" type="ORF">GPEL0_01r2198</name>
</gene>
<dbReference type="Pfam" id="PF01171">
    <property type="entry name" value="ATP_bind_3"/>
    <property type="match status" value="1"/>
</dbReference>
<keyword evidence="3 8" id="KW-0436">Ligase</keyword>
<dbReference type="InterPro" id="IPR014729">
    <property type="entry name" value="Rossmann-like_a/b/a_fold"/>
</dbReference>
<evidence type="ECO:0000313" key="11">
    <source>
        <dbReference type="Proteomes" id="UP000194153"/>
    </source>
</evidence>
<dbReference type="InterPro" id="IPR012796">
    <property type="entry name" value="Lysidine-tRNA-synth_C"/>
</dbReference>
<evidence type="ECO:0000256" key="3">
    <source>
        <dbReference type="ARBA" id="ARBA00022598"/>
    </source>
</evidence>
<comment type="function">
    <text evidence="8">Ligates lysine onto the cytidine present at position 34 of the AUA codon-specific tRNA(Ile) that contains the anticodon CAU, in an ATP-dependent manner. Cytidine is converted to lysidine, thus changing the amino acid specificity of the tRNA from methionine to isoleucine.</text>
</comment>
<comment type="caution">
    <text evidence="10">The sequence shown here is derived from an EMBL/GenBank/DDBJ whole genome shotgun (WGS) entry which is preliminary data.</text>
</comment>
<keyword evidence="5 8" id="KW-0547">Nucleotide-binding</keyword>
<proteinExistence type="inferred from homology"/>
<dbReference type="InterPro" id="IPR012094">
    <property type="entry name" value="tRNA_Ile_lys_synt"/>
</dbReference>
<dbReference type="Gene3D" id="3.30.465.60">
    <property type="match status" value="1"/>
</dbReference>